<dbReference type="Proteomes" id="UP000800039">
    <property type="component" value="Unassembled WGS sequence"/>
</dbReference>
<dbReference type="EMBL" id="ML976614">
    <property type="protein sequence ID" value="KAF1851553.1"/>
    <property type="molecule type" value="Genomic_DNA"/>
</dbReference>
<dbReference type="RefSeq" id="XP_040794116.1">
    <property type="nucleotide sequence ID" value="XM_040934127.1"/>
</dbReference>
<gene>
    <name evidence="2" type="ORF">K460DRAFT_37028</name>
</gene>
<dbReference type="GeneID" id="63851378"/>
<feature type="compositionally biased region" description="Low complexity" evidence="1">
    <location>
        <begin position="108"/>
        <end position="121"/>
    </location>
</feature>
<proteinExistence type="predicted"/>
<sequence length="150" mass="16295">MRWGYMILIYKYVGYRIKTRVCSLANVPHFSSSSVPHQSHGTWGVTQISATSPNLRMMTCRDATTRHSSTRQDIYIHLSTPVSSARRGHPPTSVHHPKAGSALPDPVAAPARLPSPLARSLQPPPISLSTAPHLHHTTPPPACAAHGPLH</sequence>
<protein>
    <submittedName>
        <fullName evidence="2">Uncharacterized protein</fullName>
    </submittedName>
</protein>
<comment type="caution">
    <text evidence="2">The sequence shown here is derived from an EMBL/GenBank/DDBJ whole genome shotgun (WGS) entry which is preliminary data.</text>
</comment>
<feature type="region of interest" description="Disordered" evidence="1">
    <location>
        <begin position="81"/>
        <end position="150"/>
    </location>
</feature>
<dbReference type="AlphaFoldDB" id="A0A9P4GRU4"/>
<name>A0A9P4GRU4_9PLEO</name>
<accession>A0A9P4GRU4</accession>
<evidence type="ECO:0000313" key="2">
    <source>
        <dbReference type="EMBL" id="KAF1851553.1"/>
    </source>
</evidence>
<reference evidence="2" key="1">
    <citation type="submission" date="2020-01" db="EMBL/GenBank/DDBJ databases">
        <authorList>
            <consortium name="DOE Joint Genome Institute"/>
            <person name="Haridas S."/>
            <person name="Albert R."/>
            <person name="Binder M."/>
            <person name="Bloem J."/>
            <person name="Labutti K."/>
            <person name="Salamov A."/>
            <person name="Andreopoulos B."/>
            <person name="Baker S.E."/>
            <person name="Barry K."/>
            <person name="Bills G."/>
            <person name="Bluhm B.H."/>
            <person name="Cannon C."/>
            <person name="Castanera R."/>
            <person name="Culley D.E."/>
            <person name="Daum C."/>
            <person name="Ezra D."/>
            <person name="Gonzalez J.B."/>
            <person name="Henrissat B."/>
            <person name="Kuo A."/>
            <person name="Liang C."/>
            <person name="Lipzen A."/>
            <person name="Lutzoni F."/>
            <person name="Magnuson J."/>
            <person name="Mondo S."/>
            <person name="Nolan M."/>
            <person name="Ohm R."/>
            <person name="Pangilinan J."/>
            <person name="Park H.-J."/>
            <person name="Ramirez L."/>
            <person name="Alfaro M."/>
            <person name="Sun H."/>
            <person name="Tritt A."/>
            <person name="Yoshinaga Y."/>
            <person name="Zwiers L.-H."/>
            <person name="Turgeon B.G."/>
            <person name="Goodwin S.B."/>
            <person name="Spatafora J.W."/>
            <person name="Crous P.W."/>
            <person name="Grigoriev I.V."/>
        </authorList>
    </citation>
    <scope>NUCLEOTIDE SEQUENCE</scope>
    <source>
        <strain evidence="2">CBS 394.84</strain>
    </source>
</reference>
<organism evidence="2 3">
    <name type="scientific">Cucurbitaria berberidis CBS 394.84</name>
    <dbReference type="NCBI Taxonomy" id="1168544"/>
    <lineage>
        <taxon>Eukaryota</taxon>
        <taxon>Fungi</taxon>
        <taxon>Dikarya</taxon>
        <taxon>Ascomycota</taxon>
        <taxon>Pezizomycotina</taxon>
        <taxon>Dothideomycetes</taxon>
        <taxon>Pleosporomycetidae</taxon>
        <taxon>Pleosporales</taxon>
        <taxon>Pleosporineae</taxon>
        <taxon>Cucurbitariaceae</taxon>
        <taxon>Cucurbitaria</taxon>
    </lineage>
</organism>
<evidence type="ECO:0000313" key="3">
    <source>
        <dbReference type="Proteomes" id="UP000800039"/>
    </source>
</evidence>
<evidence type="ECO:0000256" key="1">
    <source>
        <dbReference type="SAM" id="MobiDB-lite"/>
    </source>
</evidence>
<keyword evidence="3" id="KW-1185">Reference proteome</keyword>